<name>A0AA35ZGE6_LACSI</name>
<proteinExistence type="predicted"/>
<dbReference type="Proteomes" id="UP001177003">
    <property type="component" value="Chromosome 6"/>
</dbReference>
<reference evidence="2" key="1">
    <citation type="submission" date="2023-04" db="EMBL/GenBank/DDBJ databases">
        <authorList>
            <person name="Vijverberg K."/>
            <person name="Xiong W."/>
            <person name="Schranz E."/>
        </authorList>
    </citation>
    <scope>NUCLEOTIDE SEQUENCE</scope>
</reference>
<evidence type="ECO:0000256" key="1">
    <source>
        <dbReference type="SAM" id="MobiDB-lite"/>
    </source>
</evidence>
<organism evidence="2 3">
    <name type="scientific">Lactuca saligna</name>
    <name type="common">Willowleaf lettuce</name>
    <dbReference type="NCBI Taxonomy" id="75948"/>
    <lineage>
        <taxon>Eukaryota</taxon>
        <taxon>Viridiplantae</taxon>
        <taxon>Streptophyta</taxon>
        <taxon>Embryophyta</taxon>
        <taxon>Tracheophyta</taxon>
        <taxon>Spermatophyta</taxon>
        <taxon>Magnoliopsida</taxon>
        <taxon>eudicotyledons</taxon>
        <taxon>Gunneridae</taxon>
        <taxon>Pentapetalae</taxon>
        <taxon>asterids</taxon>
        <taxon>campanulids</taxon>
        <taxon>Asterales</taxon>
        <taxon>Asteraceae</taxon>
        <taxon>Cichorioideae</taxon>
        <taxon>Cichorieae</taxon>
        <taxon>Lactucinae</taxon>
        <taxon>Lactuca</taxon>
    </lineage>
</organism>
<feature type="region of interest" description="Disordered" evidence="1">
    <location>
        <begin position="1"/>
        <end position="28"/>
    </location>
</feature>
<protein>
    <submittedName>
        <fullName evidence="2">Uncharacterized protein</fullName>
    </submittedName>
</protein>
<sequence>MGGNTGDNLHRVVSSPDSNRGGSMGCNLHRSRTTLPNLGIVDPQIDFAVVFSKVTPHGLQIIGGHGEEQDGNYYTQEDDYGINMQTTHHSNVEDTPGGSNVANSHGSQLPLIHRNGKGFVDHSIHGYIAKMACDCLDRAWPTYKSIPHEVFKQWFARFMTRYRLYSQEEGDIFDCFENVLKERFRDRMGDVKKTSARMERKAGHTIHEINDSYKIL</sequence>
<dbReference type="AlphaFoldDB" id="A0AA35ZGE6"/>
<gene>
    <name evidence="2" type="ORF">LSALG_LOCUS30897</name>
</gene>
<accession>A0AA35ZGE6</accession>
<evidence type="ECO:0000313" key="3">
    <source>
        <dbReference type="Proteomes" id="UP001177003"/>
    </source>
</evidence>
<dbReference type="EMBL" id="OX465082">
    <property type="protein sequence ID" value="CAI9291781.1"/>
    <property type="molecule type" value="Genomic_DNA"/>
</dbReference>
<evidence type="ECO:0000313" key="2">
    <source>
        <dbReference type="EMBL" id="CAI9291781.1"/>
    </source>
</evidence>
<keyword evidence="3" id="KW-1185">Reference proteome</keyword>